<keyword evidence="3" id="KW-0630">Potassium</keyword>
<dbReference type="HAMAP" id="MF_00379">
    <property type="entry name" value="GTPase_MnmE"/>
    <property type="match status" value="1"/>
</dbReference>
<feature type="domain" description="G" evidence="5">
    <location>
        <begin position="226"/>
        <end position="337"/>
    </location>
</feature>
<evidence type="ECO:0000256" key="1">
    <source>
        <dbReference type="ARBA" id="ARBA00022741"/>
    </source>
</evidence>
<sequence>MVPNITDTIAAIGTAPGVSARGMIRLSGPAMLTCLNECFEQVEQELQLEAVNSAQAVVGNLRLNNAASLPCDMFLWPSERSYTCQPSVELHTIGSPPLLDFALETLCRFGARIAEPGEFTLRAFLAGRLDLTQAEAVLGLINATGDDDFQSALVQLAGGLSEPLAQLREQLLMLLAHLEAGLDFVEEDIEFISAEDLKSQLVEAVNRVQAVLDQLANRNQHLTSPRVVLVGKPNAGKSSLFNALADRFGVISEGRRALVSEVAGTTRDFLSTTINLGGQCCEVIDTAGTETVGRVESIMSIAQEMTETQRKQADCCVLCVDSRDEDFEDEIANFLVSSHNTASNCLAITKSDLLEGCESVNRPHPHVVFCSSLTGKGLPVLQLTITKLLGSSEKLASSGVAATAARCSESLRNARDSLKNALETLSARGGEELVAADLRAALSDLGRVVGAVYTDDVLDRIFSQFCIGK</sequence>
<feature type="binding site" evidence="3">
    <location>
        <position position="469"/>
    </location>
    <ligand>
        <name>(6S)-5-formyl-5,6,7,8-tetrahydrofolate</name>
        <dbReference type="ChEBI" id="CHEBI:57457"/>
    </ligand>
</feature>
<feature type="binding site" evidence="3">
    <location>
        <position position="128"/>
    </location>
    <ligand>
        <name>(6S)-5-formyl-5,6,7,8-tetrahydrofolate</name>
        <dbReference type="ChEBI" id="CHEBI:57457"/>
    </ligand>
</feature>
<dbReference type="Gene3D" id="3.40.50.300">
    <property type="entry name" value="P-loop containing nucleotide triphosphate hydrolases"/>
    <property type="match status" value="1"/>
</dbReference>
<keyword evidence="9" id="KW-1185">Reference proteome</keyword>
<keyword evidence="3 8" id="KW-0378">Hydrolase</keyword>
<evidence type="ECO:0000256" key="3">
    <source>
        <dbReference type="HAMAP-Rule" id="MF_00379"/>
    </source>
</evidence>
<feature type="binding site" evidence="3">
    <location>
        <position position="89"/>
    </location>
    <ligand>
        <name>(6S)-5-formyl-5,6,7,8-tetrahydrofolate</name>
        <dbReference type="ChEBI" id="CHEBI:57457"/>
    </ligand>
</feature>
<proteinExistence type="inferred from homology"/>
<dbReference type="GO" id="GO:0003924">
    <property type="term" value="F:GTPase activity"/>
    <property type="evidence" value="ECO:0007669"/>
    <property type="project" value="UniProtKB-UniRule"/>
</dbReference>
<evidence type="ECO:0000313" key="9">
    <source>
        <dbReference type="Proteomes" id="UP000323917"/>
    </source>
</evidence>
<evidence type="ECO:0000256" key="4">
    <source>
        <dbReference type="SAM" id="Coils"/>
    </source>
</evidence>
<feature type="binding site" evidence="3">
    <location>
        <position position="266"/>
    </location>
    <ligand>
        <name>Mg(2+)</name>
        <dbReference type="ChEBI" id="CHEBI:18420"/>
    </ligand>
</feature>
<comment type="similarity">
    <text evidence="3">Belongs to the TRAFAC class TrmE-Era-EngA-EngB-Septin-like GTPase superfamily. TrmE GTPase family.</text>
</comment>
<dbReference type="Pfam" id="PF10396">
    <property type="entry name" value="TrmE_N"/>
    <property type="match status" value="1"/>
</dbReference>
<dbReference type="AlphaFoldDB" id="A0A5B9QEI4"/>
<keyword evidence="3" id="KW-0460">Magnesium</keyword>
<organism evidence="8 9">
    <name type="scientific">Bythopirellula goksoeyrii</name>
    <dbReference type="NCBI Taxonomy" id="1400387"/>
    <lineage>
        <taxon>Bacteria</taxon>
        <taxon>Pseudomonadati</taxon>
        <taxon>Planctomycetota</taxon>
        <taxon>Planctomycetia</taxon>
        <taxon>Pirellulales</taxon>
        <taxon>Lacipirellulaceae</taxon>
        <taxon>Bythopirellula</taxon>
    </lineage>
</organism>
<feature type="binding site" evidence="3">
    <location>
        <position position="25"/>
    </location>
    <ligand>
        <name>(6S)-5-formyl-5,6,7,8-tetrahydrofolate</name>
        <dbReference type="ChEBI" id="CHEBI:57457"/>
    </ligand>
</feature>
<comment type="subcellular location">
    <subcellularLocation>
        <location evidence="3">Cytoplasm</location>
    </subcellularLocation>
</comment>
<name>A0A5B9QEI4_9BACT</name>
<dbReference type="Gene3D" id="1.20.120.430">
    <property type="entry name" value="tRNA modification GTPase MnmE domain 2"/>
    <property type="match status" value="1"/>
</dbReference>
<dbReference type="Pfam" id="PF01926">
    <property type="entry name" value="MMR_HSR1"/>
    <property type="match status" value="1"/>
</dbReference>
<dbReference type="EMBL" id="CP042913">
    <property type="protein sequence ID" value="QEG35316.1"/>
    <property type="molecule type" value="Genomic_DNA"/>
</dbReference>
<dbReference type="SUPFAM" id="SSF52540">
    <property type="entry name" value="P-loop containing nucleoside triphosphate hydrolases"/>
    <property type="match status" value="1"/>
</dbReference>
<evidence type="ECO:0000313" key="8">
    <source>
        <dbReference type="EMBL" id="QEG35316.1"/>
    </source>
</evidence>
<keyword evidence="3" id="KW-0479">Metal-binding</keyword>
<keyword evidence="3" id="KW-0963">Cytoplasm</keyword>
<dbReference type="GO" id="GO:0005829">
    <property type="term" value="C:cytosol"/>
    <property type="evidence" value="ECO:0007669"/>
    <property type="project" value="TreeGrafter"/>
</dbReference>
<dbReference type="OrthoDB" id="9805918at2"/>
<feature type="domain" description="GTP-binding protein TrmE N-terminal" evidence="6">
    <location>
        <begin position="8"/>
        <end position="128"/>
    </location>
</feature>
<accession>A0A5B9QEI4</accession>
<keyword evidence="3" id="KW-0819">tRNA processing</keyword>
<feature type="binding site" evidence="3">
    <location>
        <position position="234"/>
    </location>
    <ligand>
        <name>K(+)</name>
        <dbReference type="ChEBI" id="CHEBI:29103"/>
    </ligand>
</feature>
<dbReference type="InterPro" id="IPR027417">
    <property type="entry name" value="P-loop_NTPase"/>
</dbReference>
<feature type="binding site" evidence="3">
    <location>
        <begin position="260"/>
        <end position="266"/>
    </location>
    <ligand>
        <name>GTP</name>
        <dbReference type="ChEBI" id="CHEBI:37565"/>
    </ligand>
</feature>
<protein>
    <recommendedName>
        <fullName evidence="3">tRNA modification GTPase MnmE</fullName>
        <ecNumber evidence="3">3.6.-.-</ecNumber>
    </recommendedName>
</protein>
<reference evidence="8 9" key="1">
    <citation type="submission" date="2019-08" db="EMBL/GenBank/DDBJ databases">
        <title>Deep-cultivation of Planctomycetes and their phenomic and genomic characterization uncovers novel biology.</title>
        <authorList>
            <person name="Wiegand S."/>
            <person name="Jogler M."/>
            <person name="Boedeker C."/>
            <person name="Pinto D."/>
            <person name="Vollmers J."/>
            <person name="Rivas-Marin E."/>
            <person name="Kohn T."/>
            <person name="Peeters S.H."/>
            <person name="Heuer A."/>
            <person name="Rast P."/>
            <person name="Oberbeckmann S."/>
            <person name="Bunk B."/>
            <person name="Jeske O."/>
            <person name="Meyerdierks A."/>
            <person name="Storesund J.E."/>
            <person name="Kallscheuer N."/>
            <person name="Luecker S."/>
            <person name="Lage O.M."/>
            <person name="Pohl T."/>
            <person name="Merkel B.J."/>
            <person name="Hornburger P."/>
            <person name="Mueller R.-W."/>
            <person name="Bruemmer F."/>
            <person name="Labrenz M."/>
            <person name="Spormann A.M."/>
            <person name="Op den Camp H."/>
            <person name="Overmann J."/>
            <person name="Amann R."/>
            <person name="Jetten M.S.M."/>
            <person name="Mascher T."/>
            <person name="Medema M.H."/>
            <person name="Devos D.P."/>
            <person name="Kaster A.-K."/>
            <person name="Ovreas L."/>
            <person name="Rohde M."/>
            <person name="Galperin M.Y."/>
            <person name="Jogler C."/>
        </authorList>
    </citation>
    <scope>NUCLEOTIDE SEQUENCE [LARGE SCALE GENOMIC DNA]</scope>
    <source>
        <strain evidence="8 9">Pr1d</strain>
    </source>
</reference>
<comment type="cofactor">
    <cofactor evidence="3">
        <name>K(+)</name>
        <dbReference type="ChEBI" id="CHEBI:29103"/>
    </cofactor>
    <text evidence="3">Binds 1 potassium ion per subunit.</text>
</comment>
<dbReference type="GO" id="GO:0002098">
    <property type="term" value="P:tRNA wobble uridine modification"/>
    <property type="evidence" value="ECO:0007669"/>
    <property type="project" value="TreeGrafter"/>
</dbReference>
<dbReference type="CDD" id="cd14858">
    <property type="entry name" value="TrmE_N"/>
    <property type="match status" value="1"/>
</dbReference>
<dbReference type="PANTHER" id="PTHR42714:SF2">
    <property type="entry name" value="TRNA MODIFICATION GTPASE GTPBP3, MITOCHONDRIAL"/>
    <property type="match status" value="1"/>
</dbReference>
<feature type="binding site" evidence="3">
    <location>
        <position position="260"/>
    </location>
    <ligand>
        <name>K(+)</name>
        <dbReference type="ChEBI" id="CHEBI:29103"/>
    </ligand>
</feature>
<dbReference type="Pfam" id="PF12631">
    <property type="entry name" value="MnmE_helical"/>
    <property type="match status" value="1"/>
</dbReference>
<keyword evidence="4" id="KW-0175">Coiled coil</keyword>
<gene>
    <name evidence="8" type="primary">mnmE_1</name>
    <name evidence="3" type="synonym">mnmE</name>
    <name evidence="3" type="synonym">trmE</name>
    <name evidence="8" type="ORF">Pr1d_26140</name>
</gene>
<dbReference type="GO" id="GO:0030488">
    <property type="term" value="P:tRNA methylation"/>
    <property type="evidence" value="ECO:0007669"/>
    <property type="project" value="TreeGrafter"/>
</dbReference>
<feature type="binding site" evidence="3">
    <location>
        <begin position="234"/>
        <end position="239"/>
    </location>
    <ligand>
        <name>GTP</name>
        <dbReference type="ChEBI" id="CHEBI:37565"/>
    </ligand>
</feature>
<evidence type="ECO:0000259" key="6">
    <source>
        <dbReference type="Pfam" id="PF10396"/>
    </source>
</evidence>
<dbReference type="GO" id="GO:0005525">
    <property type="term" value="F:GTP binding"/>
    <property type="evidence" value="ECO:0007669"/>
    <property type="project" value="UniProtKB-UniRule"/>
</dbReference>
<keyword evidence="1 3" id="KW-0547">Nucleotide-binding</keyword>
<keyword evidence="2 3" id="KW-0342">GTP-binding</keyword>
<comment type="caution">
    <text evidence="3">Lacks conserved residue(s) required for the propagation of feature annotation.</text>
</comment>
<feature type="binding site" evidence="3">
    <location>
        <position position="262"/>
    </location>
    <ligand>
        <name>K(+)</name>
        <dbReference type="ChEBI" id="CHEBI:29103"/>
    </ligand>
</feature>
<dbReference type="Gene3D" id="3.30.1360.120">
    <property type="entry name" value="Probable tRNA modification gtpase trme, domain 1"/>
    <property type="match status" value="1"/>
</dbReference>
<evidence type="ECO:0000259" key="5">
    <source>
        <dbReference type="Pfam" id="PF01926"/>
    </source>
</evidence>
<dbReference type="SUPFAM" id="SSF116878">
    <property type="entry name" value="TrmE connector domain"/>
    <property type="match status" value="1"/>
</dbReference>
<dbReference type="GO" id="GO:0046872">
    <property type="term" value="F:metal ion binding"/>
    <property type="evidence" value="ECO:0007669"/>
    <property type="project" value="UniProtKB-KW"/>
</dbReference>
<evidence type="ECO:0000256" key="2">
    <source>
        <dbReference type="ARBA" id="ARBA00023134"/>
    </source>
</evidence>
<evidence type="ECO:0000259" key="7">
    <source>
        <dbReference type="Pfam" id="PF12631"/>
    </source>
</evidence>
<dbReference type="EC" id="3.6.-.-" evidence="3"/>
<feature type="binding site" evidence="3">
    <location>
        <begin position="285"/>
        <end position="288"/>
    </location>
    <ligand>
        <name>GTP</name>
        <dbReference type="ChEBI" id="CHEBI:37565"/>
    </ligand>
</feature>
<dbReference type="SUPFAM" id="SSF103025">
    <property type="entry name" value="Folate-binding domain"/>
    <property type="match status" value="1"/>
</dbReference>
<feature type="coiled-coil region" evidence="4">
    <location>
        <begin position="175"/>
        <end position="218"/>
    </location>
</feature>
<dbReference type="InterPro" id="IPR004520">
    <property type="entry name" value="GTPase_MnmE"/>
</dbReference>
<dbReference type="Proteomes" id="UP000323917">
    <property type="component" value="Chromosome"/>
</dbReference>
<dbReference type="InterPro" id="IPR006073">
    <property type="entry name" value="GTP-bd"/>
</dbReference>
<comment type="subunit">
    <text evidence="3">Homodimer. Heterotetramer of two MnmE and two MnmG subunits.</text>
</comment>
<dbReference type="RefSeq" id="WP_148073842.1">
    <property type="nucleotide sequence ID" value="NZ_CP042913.1"/>
</dbReference>
<dbReference type="InterPro" id="IPR027266">
    <property type="entry name" value="TrmE/GcvT-like"/>
</dbReference>
<dbReference type="PANTHER" id="PTHR42714">
    <property type="entry name" value="TRNA MODIFICATION GTPASE GTPBP3"/>
    <property type="match status" value="1"/>
</dbReference>
<dbReference type="InterPro" id="IPR027368">
    <property type="entry name" value="MnmE_dom2"/>
</dbReference>
<dbReference type="KEGG" id="bgok:Pr1d_26140"/>
<dbReference type="InterPro" id="IPR018948">
    <property type="entry name" value="GTP-bd_TrmE_N"/>
</dbReference>
<comment type="function">
    <text evidence="3">Exhibits a very high intrinsic GTPase hydrolysis rate. Involved in the addition of a carboxymethylaminomethyl (cmnm) group at the wobble position (U34) of certain tRNAs, forming tRNA-cmnm(5)s(2)U34.</text>
</comment>
<feature type="domain" description="MnmE helical" evidence="7">
    <location>
        <begin position="131"/>
        <end position="466"/>
    </location>
</feature>
<feature type="binding site" evidence="3">
    <location>
        <position position="265"/>
    </location>
    <ligand>
        <name>K(+)</name>
        <dbReference type="ChEBI" id="CHEBI:29103"/>
    </ligand>
</feature>
<feature type="binding site" evidence="3">
    <location>
        <position position="238"/>
    </location>
    <ligand>
        <name>Mg(2+)</name>
        <dbReference type="ChEBI" id="CHEBI:18420"/>
    </ligand>
</feature>
<dbReference type="InterPro" id="IPR025867">
    <property type="entry name" value="MnmE_helical"/>
</dbReference>